<dbReference type="InterPro" id="IPR000152">
    <property type="entry name" value="EGF-type_Asp/Asn_hydroxyl_site"/>
</dbReference>
<evidence type="ECO:0000256" key="5">
    <source>
        <dbReference type="ARBA" id="ARBA00023180"/>
    </source>
</evidence>
<dbReference type="InterPro" id="IPR018097">
    <property type="entry name" value="EGF_Ca-bd_CS"/>
</dbReference>
<dbReference type="STRING" id="7739.C3Y930"/>
<dbReference type="FunFam" id="3.40.33.10:FF:000081">
    <property type="entry name" value="Uncharacterized protein"/>
    <property type="match status" value="1"/>
</dbReference>
<dbReference type="InterPro" id="IPR001304">
    <property type="entry name" value="C-type_lectin-like"/>
</dbReference>
<evidence type="ECO:0000256" key="4">
    <source>
        <dbReference type="ARBA" id="ARBA00023157"/>
    </source>
</evidence>
<dbReference type="Gene3D" id="2.10.25.10">
    <property type="entry name" value="Laminin"/>
    <property type="match status" value="1"/>
</dbReference>
<dbReference type="Pfam" id="PF00188">
    <property type="entry name" value="CAP"/>
    <property type="match status" value="1"/>
</dbReference>
<dbReference type="SMART" id="SM00181">
    <property type="entry name" value="EGF"/>
    <property type="match status" value="2"/>
</dbReference>
<comment type="caution">
    <text evidence="6">Lacks conserved residue(s) required for the propagation of feature annotation.</text>
</comment>
<feature type="domain" description="EGF-like" evidence="8">
    <location>
        <begin position="437"/>
        <end position="473"/>
    </location>
</feature>
<dbReference type="InterPro" id="IPR016187">
    <property type="entry name" value="CTDL_fold"/>
</dbReference>
<dbReference type="eggNOG" id="KOG1217">
    <property type="taxonomic scope" value="Eukaryota"/>
</dbReference>
<organism>
    <name type="scientific">Branchiostoma floridae</name>
    <name type="common">Florida lancelet</name>
    <name type="synonym">Amphioxus</name>
    <dbReference type="NCBI Taxonomy" id="7739"/>
    <lineage>
        <taxon>Eukaryota</taxon>
        <taxon>Metazoa</taxon>
        <taxon>Chordata</taxon>
        <taxon>Cephalochordata</taxon>
        <taxon>Leptocardii</taxon>
        <taxon>Amphioxiformes</taxon>
        <taxon>Branchiostomatidae</taxon>
        <taxon>Branchiostoma</taxon>
    </lineage>
</organism>
<dbReference type="InterPro" id="IPR014044">
    <property type="entry name" value="CAP_dom"/>
</dbReference>
<dbReference type="InterPro" id="IPR035940">
    <property type="entry name" value="CAP_sf"/>
</dbReference>
<dbReference type="PRINTS" id="PR00010">
    <property type="entry name" value="EGFBLOOD"/>
</dbReference>
<dbReference type="InterPro" id="IPR016186">
    <property type="entry name" value="C-type_lectin-like/link_sf"/>
</dbReference>
<dbReference type="EMBL" id="GG666492">
    <property type="protein sequence ID" value="EEN63086.1"/>
    <property type="molecule type" value="Genomic_DNA"/>
</dbReference>
<accession>C3Y930</accession>
<dbReference type="FunFam" id="3.10.100.10:FF:000107">
    <property type="entry name" value="Uncharacterized protein"/>
    <property type="match status" value="1"/>
</dbReference>
<feature type="domain" description="C-type lectin" evidence="9">
    <location>
        <begin position="334"/>
        <end position="435"/>
    </location>
</feature>
<dbReference type="SUPFAM" id="SSF55797">
    <property type="entry name" value="PR-1-like"/>
    <property type="match status" value="1"/>
</dbReference>
<dbReference type="SUPFAM" id="SSF57196">
    <property type="entry name" value="EGF/Laminin"/>
    <property type="match status" value="1"/>
</dbReference>
<dbReference type="FunFam" id="2.10.25.10:FF:000122">
    <property type="entry name" value="Protein crumbs homolog 2"/>
    <property type="match status" value="1"/>
</dbReference>
<dbReference type="GO" id="GO:0005509">
    <property type="term" value="F:calcium ion binding"/>
    <property type="evidence" value="ECO:0007669"/>
    <property type="project" value="InterPro"/>
</dbReference>
<dbReference type="PROSITE" id="PS01187">
    <property type="entry name" value="EGF_CA"/>
    <property type="match status" value="1"/>
</dbReference>
<keyword evidence="3" id="KW-0677">Repeat</keyword>
<dbReference type="CDD" id="cd00054">
    <property type="entry name" value="EGF_CA"/>
    <property type="match status" value="1"/>
</dbReference>
<evidence type="ECO:0000256" key="2">
    <source>
        <dbReference type="ARBA" id="ARBA00022729"/>
    </source>
</evidence>
<dbReference type="SMART" id="SM00034">
    <property type="entry name" value="CLECT"/>
    <property type="match status" value="1"/>
</dbReference>
<evidence type="ECO:0000256" key="6">
    <source>
        <dbReference type="PROSITE-ProRule" id="PRU00076"/>
    </source>
</evidence>
<dbReference type="CDD" id="cd00037">
    <property type="entry name" value="CLECT"/>
    <property type="match status" value="1"/>
</dbReference>
<dbReference type="PANTHER" id="PTHR10334">
    <property type="entry name" value="CYSTEINE-RICH SECRETORY PROTEIN-RELATED"/>
    <property type="match status" value="1"/>
</dbReference>
<dbReference type="PROSITE" id="PS50041">
    <property type="entry name" value="C_TYPE_LECTIN_2"/>
    <property type="match status" value="1"/>
</dbReference>
<keyword evidence="5" id="KW-0325">Glycoprotein</keyword>
<dbReference type="InParanoid" id="C3Y930"/>
<evidence type="ECO:0000256" key="3">
    <source>
        <dbReference type="ARBA" id="ARBA00022737"/>
    </source>
</evidence>
<dbReference type="eggNOG" id="KOG3017">
    <property type="taxonomic scope" value="Eukaryota"/>
</dbReference>
<dbReference type="InterPro" id="IPR000742">
    <property type="entry name" value="EGF"/>
</dbReference>
<dbReference type="SUPFAM" id="SSF56436">
    <property type="entry name" value="C-type lectin-like"/>
    <property type="match status" value="1"/>
</dbReference>
<dbReference type="Pfam" id="PF00008">
    <property type="entry name" value="EGF"/>
    <property type="match status" value="1"/>
</dbReference>
<feature type="signal peptide" evidence="7">
    <location>
        <begin position="1"/>
        <end position="19"/>
    </location>
</feature>
<dbReference type="Pfam" id="PF00059">
    <property type="entry name" value="Lectin_C"/>
    <property type="match status" value="1"/>
</dbReference>
<keyword evidence="2 7" id="KW-0732">Signal</keyword>
<reference evidence="10" key="1">
    <citation type="journal article" date="2008" name="Nature">
        <title>The amphioxus genome and the evolution of the chordate karyotype.</title>
        <authorList>
            <consortium name="US DOE Joint Genome Institute (JGI-PGF)"/>
            <person name="Putnam N.H."/>
            <person name="Butts T."/>
            <person name="Ferrier D.E.K."/>
            <person name="Furlong R.F."/>
            <person name="Hellsten U."/>
            <person name="Kawashima T."/>
            <person name="Robinson-Rechavi M."/>
            <person name="Shoguchi E."/>
            <person name="Terry A."/>
            <person name="Yu J.-K."/>
            <person name="Benito-Gutierrez E.L."/>
            <person name="Dubchak I."/>
            <person name="Garcia-Fernandez J."/>
            <person name="Gibson-Brown J.J."/>
            <person name="Grigoriev I.V."/>
            <person name="Horton A.C."/>
            <person name="de Jong P.J."/>
            <person name="Jurka J."/>
            <person name="Kapitonov V.V."/>
            <person name="Kohara Y."/>
            <person name="Kuroki Y."/>
            <person name="Lindquist E."/>
            <person name="Lucas S."/>
            <person name="Osoegawa K."/>
            <person name="Pennacchio L.A."/>
            <person name="Salamov A.A."/>
            <person name="Satou Y."/>
            <person name="Sauka-Spengler T."/>
            <person name="Schmutz J."/>
            <person name="Shin-I T."/>
            <person name="Toyoda A."/>
            <person name="Bronner-Fraser M."/>
            <person name="Fujiyama A."/>
            <person name="Holland L.Z."/>
            <person name="Holland P.W.H."/>
            <person name="Satoh N."/>
            <person name="Rokhsar D.S."/>
        </authorList>
    </citation>
    <scope>NUCLEOTIDE SEQUENCE [LARGE SCALE GENOMIC DNA]</scope>
    <source>
        <strain evidence="10">S238N-H82</strain>
        <tissue evidence="10">Testes</tissue>
    </source>
</reference>
<dbReference type="SMART" id="SM00198">
    <property type="entry name" value="SCP"/>
    <property type="match status" value="1"/>
</dbReference>
<keyword evidence="4 6" id="KW-1015">Disulfide bond</keyword>
<dbReference type="Gene3D" id="3.10.100.10">
    <property type="entry name" value="Mannose-Binding Protein A, subunit A"/>
    <property type="match status" value="1"/>
</dbReference>
<proteinExistence type="predicted"/>
<feature type="disulfide bond" evidence="6">
    <location>
        <begin position="463"/>
        <end position="472"/>
    </location>
</feature>
<dbReference type="Gene3D" id="3.40.33.10">
    <property type="entry name" value="CAP"/>
    <property type="match status" value="1"/>
</dbReference>
<dbReference type="AlphaFoldDB" id="C3Y930"/>
<dbReference type="PROSITE" id="PS00010">
    <property type="entry name" value="ASX_HYDROXYL"/>
    <property type="match status" value="1"/>
</dbReference>
<evidence type="ECO:0000256" key="1">
    <source>
        <dbReference type="ARBA" id="ARBA00022536"/>
    </source>
</evidence>
<protein>
    <submittedName>
        <fullName evidence="10">Uncharacterized protein</fullName>
    </submittedName>
</protein>
<evidence type="ECO:0000259" key="8">
    <source>
        <dbReference type="PROSITE" id="PS50026"/>
    </source>
</evidence>
<name>C3Y930_BRAFL</name>
<evidence type="ECO:0000313" key="10">
    <source>
        <dbReference type="EMBL" id="EEN63086.1"/>
    </source>
</evidence>
<feature type="chain" id="PRO_5002935312" evidence="7">
    <location>
        <begin position="20"/>
        <end position="513"/>
    </location>
</feature>
<keyword evidence="1 6" id="KW-0245">EGF-like domain</keyword>
<sequence length="513" mass="56426">MKVVLFFVCSWLALSWTEAATNVTAAEREEILRHHNFLRRTTTPTPANMLPLVWNDELADQAQEWALNCTIERGFPARPNVTFSSVGQNIWLSSLQRINLTEVIQSWYDEIDFYNWEQTRCYPPPGWMCTHYTQVVSARATDVGCGYYHCPNGHAVVVCNYGPKGYIPPYLEGPPCSQCPSKEGWCDGGLCVPCGNNHAYCGANPGWPVPAYCTMDGFDVVNDYCREMCGHCEFATPGDPNACCAGQICYNGGYLDETTCQCVCPAGLSGKDCIGDVEMTTSPVEMPTRPVEMPTSFPTTMAYESDICYFGGEHVHLNQTDACVCPEDAVSHPDAQRACSTMNGHLVDVKNEHQQNIIADGIAATTNATYWLGQKLQPLYTLTYSDGSTAPAPFQSTSQRPSPCDMCVFMDSSQSSSDYLTNTVSCMEYHNYVCESDVDECDSNPCQHGGTCHDRINSYVCHCQSGYTGDNCETAPPPMLRVLGHYGCSSASCPEGMHCREVDDGGSFSCWAD</sequence>
<dbReference type="PROSITE" id="PS50026">
    <property type="entry name" value="EGF_3"/>
    <property type="match status" value="1"/>
</dbReference>
<evidence type="ECO:0000256" key="7">
    <source>
        <dbReference type="SAM" id="SignalP"/>
    </source>
</evidence>
<dbReference type="PRINTS" id="PR00837">
    <property type="entry name" value="V5TPXLIKE"/>
</dbReference>
<evidence type="ECO:0000259" key="9">
    <source>
        <dbReference type="PROSITE" id="PS50041"/>
    </source>
</evidence>
<dbReference type="InterPro" id="IPR001283">
    <property type="entry name" value="CRISP-related"/>
</dbReference>
<dbReference type="PROSITE" id="PS01186">
    <property type="entry name" value="EGF_2"/>
    <property type="match status" value="1"/>
</dbReference>
<dbReference type="PROSITE" id="PS00022">
    <property type="entry name" value="EGF_1"/>
    <property type="match status" value="1"/>
</dbReference>
<dbReference type="InterPro" id="IPR001881">
    <property type="entry name" value="EGF-like_Ca-bd_dom"/>
</dbReference>
<dbReference type="SMART" id="SM00179">
    <property type="entry name" value="EGF_CA"/>
    <property type="match status" value="1"/>
</dbReference>
<gene>
    <name evidence="10" type="ORF">BRAFLDRAFT_68133</name>
</gene>